<dbReference type="AlphaFoldDB" id="A0A9N9NN39"/>
<feature type="non-terminal residue" evidence="1">
    <location>
        <position position="1"/>
    </location>
</feature>
<evidence type="ECO:0000313" key="2">
    <source>
        <dbReference type="Proteomes" id="UP000789570"/>
    </source>
</evidence>
<dbReference type="EMBL" id="CAJVPQ010017420">
    <property type="protein sequence ID" value="CAG8748376.1"/>
    <property type="molecule type" value="Genomic_DNA"/>
</dbReference>
<protein>
    <submittedName>
        <fullName evidence="1">1438_t:CDS:1</fullName>
    </submittedName>
</protein>
<proteinExistence type="predicted"/>
<comment type="caution">
    <text evidence="1">The sequence shown here is derived from an EMBL/GenBank/DDBJ whole genome shotgun (WGS) entry which is preliminary data.</text>
</comment>
<keyword evidence="2" id="KW-1185">Reference proteome</keyword>
<organism evidence="1 2">
    <name type="scientific">Funneliformis caledonium</name>
    <dbReference type="NCBI Taxonomy" id="1117310"/>
    <lineage>
        <taxon>Eukaryota</taxon>
        <taxon>Fungi</taxon>
        <taxon>Fungi incertae sedis</taxon>
        <taxon>Mucoromycota</taxon>
        <taxon>Glomeromycotina</taxon>
        <taxon>Glomeromycetes</taxon>
        <taxon>Glomerales</taxon>
        <taxon>Glomeraceae</taxon>
        <taxon>Funneliformis</taxon>
    </lineage>
</organism>
<accession>A0A9N9NN39</accession>
<dbReference type="OrthoDB" id="2362960at2759"/>
<dbReference type="Proteomes" id="UP000789570">
    <property type="component" value="Unassembled WGS sequence"/>
</dbReference>
<gene>
    <name evidence="1" type="ORF">FCALED_LOCUS16129</name>
</gene>
<sequence>SSLDPLFGFSANSTSQTLSHSKCLECGKQTKSVAWCKNCDLARLREHFRCWTNGDPTVDEFIRHTKLNAEENLDYLEWIDFDQFVFVENINKRGAFSTIYSALWMEGPKWKLDEEAEIWNRNGPIKVILKRLDNSQNMSQEFVKQ</sequence>
<reference evidence="1" key="1">
    <citation type="submission" date="2021-06" db="EMBL/GenBank/DDBJ databases">
        <authorList>
            <person name="Kallberg Y."/>
            <person name="Tangrot J."/>
            <person name="Rosling A."/>
        </authorList>
    </citation>
    <scope>NUCLEOTIDE SEQUENCE</scope>
    <source>
        <strain evidence="1">UK204</strain>
    </source>
</reference>
<evidence type="ECO:0000313" key="1">
    <source>
        <dbReference type="EMBL" id="CAG8748376.1"/>
    </source>
</evidence>
<name>A0A9N9NN39_9GLOM</name>
<feature type="non-terminal residue" evidence="1">
    <location>
        <position position="145"/>
    </location>
</feature>